<dbReference type="PROSITE" id="PS00028">
    <property type="entry name" value="ZINC_FINGER_C2H2_1"/>
    <property type="match status" value="1"/>
</dbReference>
<protein>
    <recommendedName>
        <fullName evidence="2">C2H2-type domain-containing protein</fullName>
    </recommendedName>
</protein>
<feature type="region of interest" description="Disordered" evidence="1">
    <location>
        <begin position="416"/>
        <end position="441"/>
    </location>
</feature>
<dbReference type="GO" id="GO:0008270">
    <property type="term" value="F:zinc ion binding"/>
    <property type="evidence" value="ECO:0007669"/>
    <property type="project" value="InterPro"/>
</dbReference>
<keyword evidence="4" id="KW-1185">Reference proteome</keyword>
<feature type="domain" description="C2H2-type" evidence="2">
    <location>
        <begin position="466"/>
        <end position="488"/>
    </location>
</feature>
<dbReference type="Gene3D" id="3.30.160.60">
    <property type="entry name" value="Classic Zinc Finger"/>
    <property type="match status" value="4"/>
</dbReference>
<reference evidence="3" key="1">
    <citation type="submission" date="2019-03" db="EMBL/GenBank/DDBJ databases">
        <title>WGS assembly of Setaria viridis.</title>
        <authorList>
            <person name="Huang P."/>
            <person name="Jenkins J."/>
            <person name="Grimwood J."/>
            <person name="Barry K."/>
            <person name="Healey A."/>
            <person name="Mamidi S."/>
            <person name="Sreedasyam A."/>
            <person name="Shu S."/>
            <person name="Feldman M."/>
            <person name="Wu J."/>
            <person name="Yu Y."/>
            <person name="Chen C."/>
            <person name="Johnson J."/>
            <person name="Rokhsar D."/>
            <person name="Baxter I."/>
            <person name="Schmutz J."/>
            <person name="Brutnell T."/>
            <person name="Kellogg E."/>
        </authorList>
    </citation>
    <scope>NUCLEOTIDE SEQUENCE [LARGE SCALE GENOMIC DNA]</scope>
</reference>
<dbReference type="Proteomes" id="UP000298652">
    <property type="component" value="Chromosome 2"/>
</dbReference>
<name>A0A4V6DB95_SETVI</name>
<dbReference type="AlphaFoldDB" id="A0A4V6DB95"/>
<evidence type="ECO:0000259" key="2">
    <source>
        <dbReference type="PROSITE" id="PS00028"/>
    </source>
</evidence>
<dbReference type="Pfam" id="PF12874">
    <property type="entry name" value="zf-met"/>
    <property type="match status" value="3"/>
</dbReference>
<dbReference type="SUPFAM" id="SSF57667">
    <property type="entry name" value="beta-beta-alpha zinc fingers"/>
    <property type="match status" value="3"/>
</dbReference>
<evidence type="ECO:0000313" key="3">
    <source>
        <dbReference type="EMBL" id="TKW33196.1"/>
    </source>
</evidence>
<evidence type="ECO:0000313" key="4">
    <source>
        <dbReference type="Proteomes" id="UP000298652"/>
    </source>
</evidence>
<feature type="compositionally biased region" description="Basic residues" evidence="1">
    <location>
        <begin position="416"/>
        <end position="425"/>
    </location>
</feature>
<dbReference type="InterPro" id="IPR003604">
    <property type="entry name" value="Matrin/U1-like-C_Znf_C2H2"/>
</dbReference>
<evidence type="ECO:0000256" key="1">
    <source>
        <dbReference type="SAM" id="MobiDB-lite"/>
    </source>
</evidence>
<organism evidence="3 4">
    <name type="scientific">Setaria viridis</name>
    <name type="common">Green bristlegrass</name>
    <name type="synonym">Setaria italica subsp. viridis</name>
    <dbReference type="NCBI Taxonomy" id="4556"/>
    <lineage>
        <taxon>Eukaryota</taxon>
        <taxon>Viridiplantae</taxon>
        <taxon>Streptophyta</taxon>
        <taxon>Embryophyta</taxon>
        <taxon>Tracheophyta</taxon>
        <taxon>Spermatophyta</taxon>
        <taxon>Magnoliopsida</taxon>
        <taxon>Liliopsida</taxon>
        <taxon>Poales</taxon>
        <taxon>Poaceae</taxon>
        <taxon>PACMAD clade</taxon>
        <taxon>Panicoideae</taxon>
        <taxon>Panicodae</taxon>
        <taxon>Paniceae</taxon>
        <taxon>Cenchrinae</taxon>
        <taxon>Setaria</taxon>
    </lineage>
</organism>
<dbReference type="Gramene" id="TKW33196">
    <property type="protein sequence ID" value="TKW33196"/>
    <property type="gene ID" value="SEVIR_2G216800v2"/>
</dbReference>
<feature type="region of interest" description="Disordered" evidence="1">
    <location>
        <begin position="151"/>
        <end position="170"/>
    </location>
</feature>
<dbReference type="GO" id="GO:0003676">
    <property type="term" value="F:nucleic acid binding"/>
    <property type="evidence" value="ECO:0007669"/>
    <property type="project" value="InterPro"/>
</dbReference>
<dbReference type="PANTHER" id="PTHR47487">
    <property type="entry name" value="OS06G0651300 PROTEIN-RELATED"/>
    <property type="match status" value="1"/>
</dbReference>
<dbReference type="InterPro" id="IPR036236">
    <property type="entry name" value="Znf_C2H2_sf"/>
</dbReference>
<dbReference type="PANTHER" id="PTHR47487:SF9">
    <property type="entry name" value="OS09G0421700 PROTEIN"/>
    <property type="match status" value="1"/>
</dbReference>
<feature type="region of interest" description="Disordered" evidence="1">
    <location>
        <begin position="1"/>
        <end position="29"/>
    </location>
</feature>
<dbReference type="InterPro" id="IPR013087">
    <property type="entry name" value="Znf_C2H2_type"/>
</dbReference>
<proteinExistence type="predicted"/>
<feature type="compositionally biased region" description="Basic and acidic residues" evidence="1">
    <location>
        <begin position="151"/>
        <end position="162"/>
    </location>
</feature>
<dbReference type="SMART" id="SM00451">
    <property type="entry name" value="ZnF_U1"/>
    <property type="match status" value="4"/>
</dbReference>
<dbReference type="EMBL" id="CM016553">
    <property type="protein sequence ID" value="TKW33196.1"/>
    <property type="molecule type" value="Genomic_DNA"/>
</dbReference>
<dbReference type="OMA" id="EEATWIC"/>
<dbReference type="SMART" id="SM00355">
    <property type="entry name" value="ZnF_C2H2"/>
    <property type="match status" value="4"/>
</dbReference>
<accession>A0A4V6DB95</accession>
<sequence>MEFACRGRPAADQDGGDSRRRFPDPPPPHGDAMLVIRDALLLQLQKDRLRQEIIMTELATLERAMALSSAARHGIDAAYVEQPKPLFFTSSEEFMPHHRWMEQFSVVNEVHDLKKNDVKHGNVQLKSVNPAAEDRFSVCLRPCCSNSKAEENEAFDEQKLQESNEPTKMSPSLKWELTGITIPVKKPKQPQSWSCVICQVETPDTEHNIKEHCAGKKHRSNVASLESRNKTIIQKAETTAESSSCAAQKTSSIIWSCSTCQANGTSEADLKEHLSGKTHQQNIEGQCQEGDGMAKNAEPQEAKCQESKLPQLSEKPPCTICTICQDNCTTKSELGSLLLAKIQTLLDAIDNMAMNSESHEAKSPPNNMPQYAEQTSQSNCSICQTGSTSQSNCNICQTGSGYQSCCSEPQSENPRKIRRRRKKRGALQVEGQDAEPGDMKLADKISSDGSCSKSASPEVKQASYLCEVCNLDLKSESRLADHCNGEEHLEKQKLLNFCEVCNLQCNSRKMLDHHRTGKKHQKNLDANK</sequence>
<gene>
    <name evidence="3" type="ORF">SEVIR_2G216800v2</name>
</gene>